<comment type="subcellular location">
    <subcellularLocation>
        <location evidence="5">Secreted</location>
    </subcellularLocation>
    <subcellularLocation>
        <location evidence="5">Bacterial flagellum</location>
    </subcellularLocation>
</comment>
<comment type="function">
    <text evidence="5">Required for morphogenesis and for the elongation of the flagellar filament by facilitating polymerization of the flagellin monomers at the tip of growing filament. Forms a capping structure, which prevents flagellin subunits (transported through the central channel of the flagellum) from leaking out without polymerization at the distal end.</text>
</comment>
<keyword evidence="3 5" id="KW-0175">Coiled coil</keyword>
<comment type="similarity">
    <text evidence="1 5">Belongs to the FliD family.</text>
</comment>
<dbReference type="STRING" id="106634.TVD_07020"/>
<dbReference type="PANTHER" id="PTHR30288:SF0">
    <property type="entry name" value="FLAGELLAR HOOK-ASSOCIATED PROTEIN 2"/>
    <property type="match status" value="1"/>
</dbReference>
<dbReference type="OrthoDB" id="5980200at2"/>
<dbReference type="Pfam" id="PF07196">
    <property type="entry name" value="Flagellin_IN"/>
    <property type="match status" value="1"/>
</dbReference>
<organism evidence="8 9">
    <name type="scientific">Thioalkalivibrio versutus</name>
    <dbReference type="NCBI Taxonomy" id="106634"/>
    <lineage>
        <taxon>Bacteria</taxon>
        <taxon>Pseudomonadati</taxon>
        <taxon>Pseudomonadota</taxon>
        <taxon>Gammaproteobacteria</taxon>
        <taxon>Chromatiales</taxon>
        <taxon>Ectothiorhodospiraceae</taxon>
        <taxon>Thioalkalivibrio</taxon>
    </lineage>
</organism>
<dbReference type="GO" id="GO:0007155">
    <property type="term" value="P:cell adhesion"/>
    <property type="evidence" value="ECO:0007669"/>
    <property type="project" value="InterPro"/>
</dbReference>
<accession>A0A0G3G8K0</accession>
<reference evidence="8 9" key="1">
    <citation type="submission" date="2015-04" db="EMBL/GenBank/DDBJ databases">
        <title>Complete Sequence for the Genome of the Thioalkalivibrio versutus D301.</title>
        <authorList>
            <person name="Mu T."/>
            <person name="Zhou J."/>
            <person name="Xu X."/>
        </authorList>
    </citation>
    <scope>NUCLEOTIDE SEQUENCE [LARGE SCALE GENOMIC DNA]</scope>
    <source>
        <strain evidence="8 9">D301</strain>
    </source>
</reference>
<evidence type="ECO:0000313" key="9">
    <source>
        <dbReference type="Proteomes" id="UP000064201"/>
    </source>
</evidence>
<sequence>MAISSLGVGSGLDLNQIVGDLINAERVPKEQRFDRREGRIEAQISAFGNLANSVEQVGGSLSQLAGFELSQSAEVSDSSVANVTSDGTAANGNFSLQVDQLAQAQSVATAAGQFADADAEVGAGQLEISVGGGNAISIDVGEGDTLRDVRNAINEAGGGVTASIVNDGSGARLVLNATETGADNTISVAVNGDTGAANDGLGRLASDNLETTQEARDAVAVINGLTVTSSTNTLDDTIEGLNIELRGTSESPVSVSVSEDQDQLREALQGFVESYNSLVGQTRELTSFNPDSEEGSVLTGDSTIRGIRSRLGNALMQPAQVPDANAQTLAELGIVSNRDGTLSFDGARFDRAMETDGFDRVTEIVREIGGRMQEVTDGFIGPEGLINARTDGLRNDLERISQQRENLEIRLERMEQRLIGQFSRMDSAVAQMQSTGDFLMGQLANMPLAQNNSRR</sequence>
<evidence type="ECO:0000259" key="7">
    <source>
        <dbReference type="Pfam" id="PF07195"/>
    </source>
</evidence>
<dbReference type="PATRIC" id="fig|106634.4.peg.1435"/>
<keyword evidence="4 5" id="KW-0975">Bacterial flagellum</keyword>
<protein>
    <recommendedName>
        <fullName evidence="5">Flagellar hook-associated protein 2</fullName>
        <shortName evidence="5">HAP2</shortName>
    </recommendedName>
    <alternativeName>
        <fullName evidence="5">Flagellar cap protein</fullName>
    </alternativeName>
</protein>
<keyword evidence="8" id="KW-0966">Cell projection</keyword>
<dbReference type="EMBL" id="CP011367">
    <property type="protein sequence ID" value="AKJ95126.1"/>
    <property type="molecule type" value="Genomic_DNA"/>
</dbReference>
<evidence type="ECO:0000256" key="5">
    <source>
        <dbReference type="RuleBase" id="RU362066"/>
    </source>
</evidence>
<dbReference type="KEGG" id="tvr:TVD_07020"/>
<dbReference type="Pfam" id="PF02465">
    <property type="entry name" value="FliD_N"/>
    <property type="match status" value="1"/>
</dbReference>
<dbReference type="GO" id="GO:0009421">
    <property type="term" value="C:bacterial-type flagellum filament cap"/>
    <property type="evidence" value="ECO:0007669"/>
    <property type="project" value="InterPro"/>
</dbReference>
<dbReference type="AlphaFoldDB" id="A0A0G3G8K0"/>
<gene>
    <name evidence="8" type="ORF">TVD_07020</name>
</gene>
<dbReference type="GO" id="GO:0009424">
    <property type="term" value="C:bacterial-type flagellum hook"/>
    <property type="evidence" value="ECO:0007669"/>
    <property type="project" value="UniProtKB-UniRule"/>
</dbReference>
<keyword evidence="8" id="KW-0969">Cilium</keyword>
<evidence type="ECO:0000259" key="6">
    <source>
        <dbReference type="Pfam" id="PF02465"/>
    </source>
</evidence>
<feature type="domain" description="Flagellar hook-associated protein 2 N-terminal" evidence="6">
    <location>
        <begin position="10"/>
        <end position="105"/>
    </location>
</feature>
<dbReference type="InterPro" id="IPR003481">
    <property type="entry name" value="FliD_N"/>
</dbReference>
<evidence type="ECO:0000313" key="8">
    <source>
        <dbReference type="EMBL" id="AKJ95126.1"/>
    </source>
</evidence>
<comment type="subunit">
    <text evidence="2 5">Homopentamer.</text>
</comment>
<keyword evidence="9" id="KW-1185">Reference proteome</keyword>
<feature type="domain" description="Flagellar hook-associated protein 2 C-terminal" evidence="7">
    <location>
        <begin position="215"/>
        <end position="434"/>
    </location>
</feature>
<name>A0A0G3G8K0_9GAMM</name>
<keyword evidence="8" id="KW-0282">Flagellum</keyword>
<dbReference type="GO" id="GO:0071973">
    <property type="term" value="P:bacterial-type flagellum-dependent cell motility"/>
    <property type="evidence" value="ECO:0007669"/>
    <property type="project" value="TreeGrafter"/>
</dbReference>
<proteinExistence type="inferred from homology"/>
<evidence type="ECO:0000256" key="3">
    <source>
        <dbReference type="ARBA" id="ARBA00023054"/>
    </source>
</evidence>
<feature type="coiled-coil region" evidence="5">
    <location>
        <begin position="390"/>
        <end position="424"/>
    </location>
</feature>
<evidence type="ECO:0000256" key="4">
    <source>
        <dbReference type="ARBA" id="ARBA00023143"/>
    </source>
</evidence>
<dbReference type="GO" id="GO:0005576">
    <property type="term" value="C:extracellular region"/>
    <property type="evidence" value="ECO:0007669"/>
    <property type="project" value="UniProtKB-SubCell"/>
</dbReference>
<keyword evidence="5" id="KW-0964">Secreted</keyword>
<dbReference type="Pfam" id="PF07195">
    <property type="entry name" value="FliD_C"/>
    <property type="match status" value="1"/>
</dbReference>
<dbReference type="Proteomes" id="UP000064201">
    <property type="component" value="Chromosome"/>
</dbReference>
<dbReference type="InterPro" id="IPR010809">
    <property type="entry name" value="FliD_C"/>
</dbReference>
<dbReference type="PANTHER" id="PTHR30288">
    <property type="entry name" value="FLAGELLAR CAP/ASSEMBLY PROTEIN FLID"/>
    <property type="match status" value="1"/>
</dbReference>
<dbReference type="RefSeq" id="WP_047251193.1">
    <property type="nucleotide sequence ID" value="NZ_CP011367.1"/>
</dbReference>
<evidence type="ECO:0000256" key="2">
    <source>
        <dbReference type="ARBA" id="ARBA00011255"/>
    </source>
</evidence>
<evidence type="ECO:0000256" key="1">
    <source>
        <dbReference type="ARBA" id="ARBA00009764"/>
    </source>
</evidence>
<dbReference type="InterPro" id="IPR040026">
    <property type="entry name" value="FliD"/>
</dbReference>
<dbReference type="InterPro" id="IPR010810">
    <property type="entry name" value="Flagellin_hook_IN_motif"/>
</dbReference>